<reference evidence="3" key="1">
    <citation type="submission" date="2015-07" db="EMBL/GenBank/DDBJ databases">
        <title>Fjat-14235 jcm11544.</title>
        <authorList>
            <person name="Liu B."/>
            <person name="Wang J."/>
            <person name="Zhu Y."/>
            <person name="Liu G."/>
            <person name="Chen Q."/>
            <person name="Chen Z."/>
            <person name="Lan J."/>
            <person name="Che J."/>
            <person name="Ge C."/>
            <person name="Shi H."/>
            <person name="Pan Z."/>
            <person name="Liu X."/>
        </authorList>
    </citation>
    <scope>NUCLEOTIDE SEQUENCE [LARGE SCALE GENOMIC DNA]</scope>
    <source>
        <strain evidence="3">JCM 11544</strain>
    </source>
</reference>
<dbReference type="AlphaFoldDB" id="A0A0M0GRE2"/>
<dbReference type="EMBL" id="LGUE01000001">
    <property type="protein sequence ID" value="KON92353.1"/>
    <property type="molecule type" value="Genomic_DNA"/>
</dbReference>
<dbReference type="InterPro" id="IPR025439">
    <property type="entry name" value="Spore_coat_CotO"/>
</dbReference>
<feature type="region of interest" description="Disordered" evidence="1">
    <location>
        <begin position="21"/>
        <end position="40"/>
    </location>
</feature>
<dbReference type="RefSeq" id="WP_053427522.1">
    <property type="nucleotide sequence ID" value="NZ_JAUKEE010000001.1"/>
</dbReference>
<accession>A0A0M0GRE2</accession>
<dbReference type="STRING" id="189381.GCA_900166615_02676"/>
<evidence type="ECO:0008006" key="4">
    <source>
        <dbReference type="Google" id="ProtNLM"/>
    </source>
</evidence>
<name>A0A0M0GRE2_9BACI</name>
<dbReference type="Proteomes" id="UP000037405">
    <property type="component" value="Unassembled WGS sequence"/>
</dbReference>
<proteinExistence type="predicted"/>
<gene>
    <name evidence="2" type="ORF">AF331_07885</name>
</gene>
<organism evidence="2 3">
    <name type="scientific">Rossellomorea marisflavi</name>
    <dbReference type="NCBI Taxonomy" id="189381"/>
    <lineage>
        <taxon>Bacteria</taxon>
        <taxon>Bacillati</taxon>
        <taxon>Bacillota</taxon>
        <taxon>Bacilli</taxon>
        <taxon>Bacillales</taxon>
        <taxon>Bacillaceae</taxon>
        <taxon>Rossellomorea</taxon>
    </lineage>
</organism>
<sequence length="143" mass="16419">MRKEKKPLLYIQQPRMIDVGSNMQNTYKGSAKKAENRPKPLVEVKEEPVEAVIEEQREVLTTESYFRPLKPFREMDLEGKIGYLEASIMGRAPFPCTFQTEHVSYRGVLRSSDSTTLTIKTFQGEDVVLEKRAVKNIQIIGLK</sequence>
<protein>
    <recommendedName>
        <fullName evidence="4">Spore coat protein CotO</fullName>
    </recommendedName>
</protein>
<dbReference type="Pfam" id="PF14153">
    <property type="entry name" value="Spore_coat_CotO"/>
    <property type="match status" value="1"/>
</dbReference>
<evidence type="ECO:0000256" key="1">
    <source>
        <dbReference type="SAM" id="MobiDB-lite"/>
    </source>
</evidence>
<comment type="caution">
    <text evidence="2">The sequence shown here is derived from an EMBL/GenBank/DDBJ whole genome shotgun (WGS) entry which is preliminary data.</text>
</comment>
<keyword evidence="3" id="KW-1185">Reference proteome</keyword>
<evidence type="ECO:0000313" key="2">
    <source>
        <dbReference type="EMBL" id="KON92353.1"/>
    </source>
</evidence>
<dbReference type="OrthoDB" id="2968468at2"/>
<evidence type="ECO:0000313" key="3">
    <source>
        <dbReference type="Proteomes" id="UP000037405"/>
    </source>
</evidence>
<dbReference type="PATRIC" id="fig|189381.12.peg.1740"/>